<keyword evidence="3" id="KW-1185">Reference proteome</keyword>
<evidence type="ECO:0000256" key="1">
    <source>
        <dbReference type="SAM" id="SignalP"/>
    </source>
</evidence>
<accession>A0ABU9J2S6</accession>
<dbReference type="EMBL" id="JBBWWT010000007">
    <property type="protein sequence ID" value="MEL1265543.1"/>
    <property type="molecule type" value="Genomic_DNA"/>
</dbReference>
<protein>
    <submittedName>
        <fullName evidence="2">Uncharacterized protein</fullName>
    </submittedName>
</protein>
<keyword evidence="1" id="KW-0732">Signal</keyword>
<reference evidence="2 3" key="1">
    <citation type="submission" date="2024-04" db="EMBL/GenBank/DDBJ databases">
        <title>Draft genome sequence of Pseudoxanthomonas putridarboris WD12.</title>
        <authorList>
            <person name="Oh J."/>
        </authorList>
    </citation>
    <scope>NUCLEOTIDE SEQUENCE [LARGE SCALE GENOMIC DNA]</scope>
    <source>
        <strain evidence="2 3">WD12</strain>
    </source>
</reference>
<sequence>MKTLPLAVLLAALPAMSAWAQSSAEALDLSLPRDAAYTADPPGTFYGDKSGRTAARAADAARETRDPCVLMHDDRDGDGITGSVTTGIGYSKGYGSSTYNAANLNLCKSYTDDDGDTRTFNFNIHVDRYDGPGGYGRPYGPMPPQGPYRP</sequence>
<comment type="caution">
    <text evidence="2">The sequence shown here is derived from an EMBL/GenBank/DDBJ whole genome shotgun (WGS) entry which is preliminary data.</text>
</comment>
<feature type="chain" id="PRO_5047142602" evidence="1">
    <location>
        <begin position="21"/>
        <end position="150"/>
    </location>
</feature>
<dbReference type="Proteomes" id="UP001459204">
    <property type="component" value="Unassembled WGS sequence"/>
</dbReference>
<organism evidence="2 3">
    <name type="scientific">Pseudoxanthomonas putridarboris</name>
    <dbReference type="NCBI Taxonomy" id="752605"/>
    <lineage>
        <taxon>Bacteria</taxon>
        <taxon>Pseudomonadati</taxon>
        <taxon>Pseudomonadota</taxon>
        <taxon>Gammaproteobacteria</taxon>
        <taxon>Lysobacterales</taxon>
        <taxon>Lysobacteraceae</taxon>
        <taxon>Pseudoxanthomonas</taxon>
    </lineage>
</organism>
<proteinExistence type="predicted"/>
<evidence type="ECO:0000313" key="3">
    <source>
        <dbReference type="Proteomes" id="UP001459204"/>
    </source>
</evidence>
<name>A0ABU9J2S6_9GAMM</name>
<dbReference type="RefSeq" id="WP_341726718.1">
    <property type="nucleotide sequence ID" value="NZ_JBBWWT010000007.1"/>
</dbReference>
<gene>
    <name evidence="2" type="ORF">AAD027_14375</name>
</gene>
<feature type="signal peptide" evidence="1">
    <location>
        <begin position="1"/>
        <end position="20"/>
    </location>
</feature>
<evidence type="ECO:0000313" key="2">
    <source>
        <dbReference type="EMBL" id="MEL1265543.1"/>
    </source>
</evidence>